<proteinExistence type="predicted"/>
<dbReference type="AlphaFoldDB" id="X1IU65"/>
<reference evidence="1" key="1">
    <citation type="journal article" date="2014" name="Front. Microbiol.">
        <title>High frequency of phylogenetically diverse reductive dehalogenase-homologous genes in deep subseafloor sedimentary metagenomes.</title>
        <authorList>
            <person name="Kawai M."/>
            <person name="Futagami T."/>
            <person name="Toyoda A."/>
            <person name="Takaki Y."/>
            <person name="Nishi S."/>
            <person name="Hori S."/>
            <person name="Arai W."/>
            <person name="Tsubouchi T."/>
            <person name="Morono Y."/>
            <person name="Uchiyama I."/>
            <person name="Ito T."/>
            <person name="Fujiyama A."/>
            <person name="Inagaki F."/>
            <person name="Takami H."/>
        </authorList>
    </citation>
    <scope>NUCLEOTIDE SEQUENCE</scope>
    <source>
        <strain evidence="1">Expedition CK06-06</strain>
    </source>
</reference>
<comment type="caution">
    <text evidence="1">The sequence shown here is derived from an EMBL/GenBank/DDBJ whole genome shotgun (WGS) entry which is preliminary data.</text>
</comment>
<protein>
    <submittedName>
        <fullName evidence="1">Uncharacterized protein</fullName>
    </submittedName>
</protein>
<organism evidence="1">
    <name type="scientific">marine sediment metagenome</name>
    <dbReference type="NCBI Taxonomy" id="412755"/>
    <lineage>
        <taxon>unclassified sequences</taxon>
        <taxon>metagenomes</taxon>
        <taxon>ecological metagenomes</taxon>
    </lineage>
</organism>
<gene>
    <name evidence="1" type="ORF">S03H2_27378</name>
</gene>
<dbReference type="EMBL" id="BARU01016476">
    <property type="protein sequence ID" value="GAH61073.1"/>
    <property type="molecule type" value="Genomic_DNA"/>
</dbReference>
<name>X1IU65_9ZZZZ</name>
<sequence>MAKGQEETPLYGLTAKGGQVYPVMINPPIPEVAEALDLFNNNWVVTFQGPFDRLRAGKFGHLVYVLFGPPDEQISVVELKPRGGSKCNIRVDCPKYLLVSLPGDLYFRLPPRELSPSG</sequence>
<evidence type="ECO:0000313" key="1">
    <source>
        <dbReference type="EMBL" id="GAH61073.1"/>
    </source>
</evidence>
<accession>X1IU65</accession>